<dbReference type="PROSITE" id="PS51257">
    <property type="entry name" value="PROKAR_LIPOPROTEIN"/>
    <property type="match status" value="1"/>
</dbReference>
<dbReference type="PATRIC" id="fig|1096930.3.peg.3757"/>
<proteinExistence type="predicted"/>
<accession>T0HC45</accession>
<gene>
    <name evidence="1" type="ORF">L284_19055</name>
</gene>
<keyword evidence="2" id="KW-1185">Reference proteome</keyword>
<reference evidence="1 2" key="1">
    <citation type="journal article" date="2013" name="Genome Announc.">
        <title>Genome Sequence of Novosphingobium lindaniclasticum LE124T, Isolated from a Hexachlorocyclohexane Dumpsite.</title>
        <authorList>
            <person name="Saxena A."/>
            <person name="Nayyar N."/>
            <person name="Sangwan N."/>
            <person name="Kumari R."/>
            <person name="Khurana J.P."/>
            <person name="Lal R."/>
        </authorList>
    </citation>
    <scope>NUCLEOTIDE SEQUENCE [LARGE SCALE GENOMIC DNA]</scope>
    <source>
        <strain evidence="1 2">LE124</strain>
    </source>
</reference>
<dbReference type="AlphaFoldDB" id="T0HC45"/>
<comment type="caution">
    <text evidence="1">The sequence shown here is derived from an EMBL/GenBank/DDBJ whole genome shotgun (WGS) entry which is preliminary data.</text>
</comment>
<dbReference type="Proteomes" id="UP000015527">
    <property type="component" value="Unassembled WGS sequence"/>
</dbReference>
<organism evidence="1 2">
    <name type="scientific">Novosphingobium lindaniclasticum LE124</name>
    <dbReference type="NCBI Taxonomy" id="1096930"/>
    <lineage>
        <taxon>Bacteria</taxon>
        <taxon>Pseudomonadati</taxon>
        <taxon>Pseudomonadota</taxon>
        <taxon>Alphaproteobacteria</taxon>
        <taxon>Sphingomonadales</taxon>
        <taxon>Sphingomonadaceae</taxon>
        <taxon>Novosphingobium</taxon>
    </lineage>
</organism>
<evidence type="ECO:0000313" key="2">
    <source>
        <dbReference type="Proteomes" id="UP000015527"/>
    </source>
</evidence>
<name>T0HC45_9SPHN</name>
<dbReference type="EMBL" id="ATHL01000127">
    <property type="protein sequence ID" value="EQB09703.1"/>
    <property type="molecule type" value="Genomic_DNA"/>
</dbReference>
<sequence>MVDSEKSAYAYVGKVTPAFVPGSGIGNPQATFACVGRPLLYYELNASAAMGIHRLDEVSPNTWRVLALGSNPIRIFGRVDLNWPEGTSANWAVRLRRVSDKKVTFDSGLRMLKLAGWTAYTNLELVMDPSDPENLLPVTPPLDPNGRSINWQPNLIKWSYNSVSIGGGQSTASTMFQKPSWRINGATLVNSWTAFATRTGPGSGNMNVRRYVGGNVSAPITMIDNSAFP</sequence>
<evidence type="ECO:0000313" key="1">
    <source>
        <dbReference type="EMBL" id="EQB09703.1"/>
    </source>
</evidence>
<protein>
    <submittedName>
        <fullName evidence="1">Uncharacterized protein</fullName>
    </submittedName>
</protein>